<dbReference type="STRING" id="1218508.JG29_13150"/>
<dbReference type="PATRIC" id="fig|1218508.4.peg.1304"/>
<dbReference type="GO" id="GO:0006281">
    <property type="term" value="P:DNA repair"/>
    <property type="evidence" value="ECO:0007669"/>
    <property type="project" value="TreeGrafter"/>
</dbReference>
<keyword evidence="2" id="KW-1185">Reference proteome</keyword>
<reference evidence="1 2" key="1">
    <citation type="submission" date="2014-12" db="EMBL/GenBank/DDBJ databases">
        <title>Comparative genomics of the lactic acid bacteria isolated from the honey bee gut.</title>
        <authorList>
            <person name="Ellegaard K.M."/>
            <person name="Tamarit D."/>
            <person name="Javelind E."/>
            <person name="Olofsson T."/>
            <person name="Andersson S.G."/>
            <person name="Vasquez A."/>
        </authorList>
    </citation>
    <scope>NUCLEOTIDE SEQUENCE [LARGE SCALE GENOMIC DNA]</scope>
    <source>
        <strain evidence="1 2">Hon2</strain>
    </source>
</reference>
<comment type="caution">
    <text evidence="1">The sequence shown here is derived from an EMBL/GenBank/DDBJ whole genome shotgun (WGS) entry which is preliminary data.</text>
</comment>
<dbReference type="Proteomes" id="UP000033695">
    <property type="component" value="Unassembled WGS sequence"/>
</dbReference>
<dbReference type="HOGENOM" id="CLU_045011_19_3_9"/>
<protein>
    <submittedName>
        <fullName evidence="1">Uncharacterized protein</fullName>
    </submittedName>
</protein>
<dbReference type="NCBIfam" id="TIGR01549">
    <property type="entry name" value="HAD-SF-IA-v1"/>
    <property type="match status" value="1"/>
</dbReference>
<dbReference type="RefSeq" id="WP_045923152.1">
    <property type="nucleotide sequence ID" value="NZ_JBHTHW010000005.1"/>
</dbReference>
<dbReference type="SFLD" id="SFLDG01135">
    <property type="entry name" value="C1.5.6:_HAD__Beta-PGM__Phospha"/>
    <property type="match status" value="1"/>
</dbReference>
<gene>
    <name evidence="1" type="ORF">JG29_13150</name>
</gene>
<dbReference type="InterPro" id="IPR006439">
    <property type="entry name" value="HAD-SF_hydro_IA"/>
</dbReference>
<dbReference type="OrthoDB" id="9792518at2"/>
<dbReference type="InterPro" id="IPR050155">
    <property type="entry name" value="HAD-like_hydrolase_sf"/>
</dbReference>
<dbReference type="SFLD" id="SFLDS00003">
    <property type="entry name" value="Haloacid_Dehalogenase"/>
    <property type="match status" value="1"/>
</dbReference>
<dbReference type="InterPro" id="IPR036412">
    <property type="entry name" value="HAD-like_sf"/>
</dbReference>
<evidence type="ECO:0000313" key="2">
    <source>
        <dbReference type="Proteomes" id="UP000033695"/>
    </source>
</evidence>
<evidence type="ECO:0000313" key="1">
    <source>
        <dbReference type="EMBL" id="KJY48265.1"/>
    </source>
</evidence>
<accession>A0A0F4KPC8</accession>
<dbReference type="SUPFAM" id="SSF56784">
    <property type="entry name" value="HAD-like"/>
    <property type="match status" value="1"/>
</dbReference>
<dbReference type="Pfam" id="PF13419">
    <property type="entry name" value="HAD_2"/>
    <property type="match status" value="1"/>
</dbReference>
<dbReference type="PANTHER" id="PTHR43434">
    <property type="entry name" value="PHOSPHOGLYCOLATE PHOSPHATASE"/>
    <property type="match status" value="1"/>
</dbReference>
<dbReference type="PANTHER" id="PTHR43434:SF26">
    <property type="entry name" value="PYROPHOSPHATASE PPAX"/>
    <property type="match status" value="1"/>
</dbReference>
<dbReference type="GO" id="GO:0005829">
    <property type="term" value="C:cytosol"/>
    <property type="evidence" value="ECO:0007669"/>
    <property type="project" value="TreeGrafter"/>
</dbReference>
<dbReference type="InterPro" id="IPR023214">
    <property type="entry name" value="HAD_sf"/>
</dbReference>
<dbReference type="EMBL" id="JXBZ01000009">
    <property type="protein sequence ID" value="KJY48265.1"/>
    <property type="molecule type" value="Genomic_DNA"/>
</dbReference>
<sequence length="210" mass="23592">MYKNVIFDIDGTLLDTHDAALLALQKTLWEEYQIKQSLKDLEFSFSGTAQDVFDKYHIPPEQQLHCAESVVKNAFTFTDEIKPFAGITATLEQLRNWKIPLVVVTSEDQREVDSVLMKTPIGQYFQHFITADKVQAPKPDAEPTLAALQQIQAKASETLYIGDSKNDVGSAHNAQVDFGLAQWGANPELEFPEAEHIFSKPEEILAFIAH</sequence>
<dbReference type="Gene3D" id="1.10.150.240">
    <property type="entry name" value="Putative phosphatase, domain 2"/>
    <property type="match status" value="1"/>
</dbReference>
<dbReference type="GO" id="GO:0008967">
    <property type="term" value="F:phosphoglycolate phosphatase activity"/>
    <property type="evidence" value="ECO:0007669"/>
    <property type="project" value="TreeGrafter"/>
</dbReference>
<organism evidence="1 2">
    <name type="scientific">Bombilactobacillus mellis</name>
    <dbReference type="NCBI Taxonomy" id="1218508"/>
    <lineage>
        <taxon>Bacteria</taxon>
        <taxon>Bacillati</taxon>
        <taxon>Bacillota</taxon>
        <taxon>Bacilli</taxon>
        <taxon>Lactobacillales</taxon>
        <taxon>Lactobacillaceae</taxon>
        <taxon>Bombilactobacillus</taxon>
    </lineage>
</organism>
<dbReference type="Gene3D" id="3.40.50.1000">
    <property type="entry name" value="HAD superfamily/HAD-like"/>
    <property type="match status" value="1"/>
</dbReference>
<dbReference type="InterPro" id="IPR041492">
    <property type="entry name" value="HAD_2"/>
</dbReference>
<name>A0A0F4KPC8_9LACO</name>
<proteinExistence type="predicted"/>
<dbReference type="InterPro" id="IPR023198">
    <property type="entry name" value="PGP-like_dom2"/>
</dbReference>
<dbReference type="AlphaFoldDB" id="A0A0F4KPC8"/>
<dbReference type="SFLD" id="SFLDG01129">
    <property type="entry name" value="C1.5:_HAD__Beta-PGM__Phosphata"/>
    <property type="match status" value="1"/>
</dbReference>